<comment type="caution">
    <text evidence="2">The sequence shown here is derived from an EMBL/GenBank/DDBJ whole genome shotgun (WGS) entry which is preliminary data.</text>
</comment>
<gene>
    <name evidence="2" type="ORF">J4D97_16410</name>
</gene>
<keyword evidence="1" id="KW-1133">Transmembrane helix</keyword>
<accession>A0ABS3TF10</accession>
<keyword evidence="1" id="KW-0472">Membrane</keyword>
<evidence type="ECO:0000313" key="2">
    <source>
        <dbReference type="EMBL" id="MBO3272241.1"/>
    </source>
</evidence>
<name>A0ABS3TF10_9BACT</name>
<dbReference type="Proteomes" id="UP000670527">
    <property type="component" value="Unassembled WGS sequence"/>
</dbReference>
<keyword evidence="1" id="KW-0812">Transmembrane</keyword>
<organism evidence="2 3">
    <name type="scientific">Hymenobacter defluvii</name>
    <dbReference type="NCBI Taxonomy" id="2054411"/>
    <lineage>
        <taxon>Bacteria</taxon>
        <taxon>Pseudomonadati</taxon>
        <taxon>Bacteroidota</taxon>
        <taxon>Cytophagia</taxon>
        <taxon>Cytophagales</taxon>
        <taxon>Hymenobacteraceae</taxon>
        <taxon>Hymenobacter</taxon>
    </lineage>
</organism>
<evidence type="ECO:0000256" key="1">
    <source>
        <dbReference type="SAM" id="Phobius"/>
    </source>
</evidence>
<proteinExistence type="predicted"/>
<feature type="transmembrane region" description="Helical" evidence="1">
    <location>
        <begin position="203"/>
        <end position="225"/>
    </location>
</feature>
<keyword evidence="3" id="KW-1185">Reference proteome</keyword>
<evidence type="ECO:0000313" key="3">
    <source>
        <dbReference type="Proteomes" id="UP000670527"/>
    </source>
</evidence>
<protein>
    <submittedName>
        <fullName evidence="2">Uncharacterized protein</fullName>
    </submittedName>
</protein>
<reference evidence="2 3" key="1">
    <citation type="submission" date="2021-03" db="EMBL/GenBank/DDBJ databases">
        <authorList>
            <person name="Kim M.K."/>
        </authorList>
    </citation>
    <scope>NUCLEOTIDE SEQUENCE [LARGE SCALE GENOMIC DNA]</scope>
    <source>
        <strain evidence="2 3">BT507</strain>
    </source>
</reference>
<dbReference type="RefSeq" id="WP_208308515.1">
    <property type="nucleotide sequence ID" value="NZ_JAGETX010000010.1"/>
</dbReference>
<dbReference type="EMBL" id="JAGETX010000010">
    <property type="protein sequence ID" value="MBO3272241.1"/>
    <property type="molecule type" value="Genomic_DNA"/>
</dbReference>
<sequence>MEKNAIQDLLNEAEITSKKIYTTAIVFLGLGLLIAGGGVLYFYFSNDALFLDRAFYEDNINVLQADKNNLTKNNKLLATAYDKKLKMDSIDAKIINSLAKLNKETIASYAELYNSIVKSSAAAKDGQQQLDYIFTKLEKHRPLFERYNKAYGVAMGPVDKSNELLEEKSDIIRAYRTSVNAPDKPLKLTNVYDKPELVFSPKLVYGFFSRLGGLVFIELIAFFILKQYRINMNDFKYYDSIVRQARTNLYLISKVDAIEDNKDKVDILGKLFSNASFDQKQFSHNDSDSVVSSNDIDSLKKLFDSIKELIKK</sequence>
<feature type="transmembrane region" description="Helical" evidence="1">
    <location>
        <begin position="20"/>
        <end position="44"/>
    </location>
</feature>